<proteinExistence type="predicted"/>
<dbReference type="PANTHER" id="PTHR21386">
    <property type="entry name" value="INSCUTEABLE"/>
    <property type="match status" value="1"/>
</dbReference>
<dbReference type="EMBL" id="JAIPUX010003289">
    <property type="protein sequence ID" value="KAH0620919.1"/>
    <property type="molecule type" value="Genomic_DNA"/>
</dbReference>
<evidence type="ECO:0000313" key="2">
    <source>
        <dbReference type="EMBL" id="KAH0620919.1"/>
    </source>
</evidence>
<accession>A0ABQ7SU79</accession>
<dbReference type="Gene3D" id="1.25.10.10">
    <property type="entry name" value="Leucine-rich Repeat Variant"/>
    <property type="match status" value="1"/>
</dbReference>
<dbReference type="PANTHER" id="PTHR21386:SF0">
    <property type="entry name" value="PROTEIN INSCUTEABLE HOMOLOG"/>
    <property type="match status" value="1"/>
</dbReference>
<evidence type="ECO:0000313" key="3">
    <source>
        <dbReference type="Proteomes" id="UP000826234"/>
    </source>
</evidence>
<name>A0ABQ7SU79_PHRPL</name>
<gene>
    <name evidence="2" type="ORF">JD844_021827</name>
</gene>
<organism evidence="2 3">
    <name type="scientific">Phrynosoma platyrhinos</name>
    <name type="common">Desert horned lizard</name>
    <dbReference type="NCBI Taxonomy" id="52577"/>
    <lineage>
        <taxon>Eukaryota</taxon>
        <taxon>Metazoa</taxon>
        <taxon>Chordata</taxon>
        <taxon>Craniata</taxon>
        <taxon>Vertebrata</taxon>
        <taxon>Euteleostomi</taxon>
        <taxon>Lepidosauria</taxon>
        <taxon>Squamata</taxon>
        <taxon>Bifurcata</taxon>
        <taxon>Unidentata</taxon>
        <taxon>Episquamata</taxon>
        <taxon>Toxicofera</taxon>
        <taxon>Iguania</taxon>
        <taxon>Phrynosomatidae</taxon>
        <taxon>Phrynosomatinae</taxon>
        <taxon>Phrynosoma</taxon>
    </lineage>
</organism>
<comment type="caution">
    <text evidence="2">The sequence shown here is derived from an EMBL/GenBank/DDBJ whole genome shotgun (WGS) entry which is preliminary data.</text>
</comment>
<protein>
    <recommendedName>
        <fullName evidence="1">Protein inscuteable homologue C-terminal domain-containing protein</fullName>
    </recommendedName>
</protein>
<dbReference type="Proteomes" id="UP000826234">
    <property type="component" value="Unassembled WGS sequence"/>
</dbReference>
<dbReference type="InterPro" id="IPR016024">
    <property type="entry name" value="ARM-type_fold"/>
</dbReference>
<feature type="domain" description="Protein inscuteable homologue C-terminal" evidence="1">
    <location>
        <begin position="1"/>
        <end position="71"/>
    </location>
</feature>
<feature type="domain" description="Protein inscuteable homologue C-terminal" evidence="1">
    <location>
        <begin position="106"/>
        <end position="179"/>
    </location>
</feature>
<evidence type="ECO:0000259" key="1">
    <source>
        <dbReference type="Pfam" id="PF19427"/>
    </source>
</evidence>
<dbReference type="SUPFAM" id="SSF48371">
    <property type="entry name" value="ARM repeat"/>
    <property type="match status" value="1"/>
</dbReference>
<keyword evidence="3" id="KW-1185">Reference proteome</keyword>
<dbReference type="InterPro" id="IPR039921">
    <property type="entry name" value="Inscuteable"/>
</dbReference>
<sequence length="184" mass="19790">MEEIVTALLKLCQEATSGEVFLLASAALANITFFDAMACEMLLQLDAVKILIGACCDKQKVDSPYSRDQKDSISTVTLGSAVRDADHQEGRAFTFEKKSSLNMGAVTILANISVLDRCASEIIQGNGVQVLMEMLFEKSSSGNPAEVAACERVQQKAAVTLARLSRDPEVAHIATNLNCKNFNA</sequence>
<dbReference type="InterPro" id="IPR011989">
    <property type="entry name" value="ARM-like"/>
</dbReference>
<dbReference type="Pfam" id="PF19427">
    <property type="entry name" value="Insc_C"/>
    <property type="match status" value="2"/>
</dbReference>
<reference evidence="2 3" key="1">
    <citation type="journal article" date="2022" name="Gigascience">
        <title>A chromosome-level genome assembly and annotation of the desert horned lizard, Phrynosoma platyrhinos, provides insight into chromosomal rearrangements among reptiles.</title>
        <authorList>
            <person name="Koochekian N."/>
            <person name="Ascanio A."/>
            <person name="Farleigh K."/>
            <person name="Card D.C."/>
            <person name="Schield D.R."/>
            <person name="Castoe T.A."/>
            <person name="Jezkova T."/>
        </authorList>
    </citation>
    <scope>NUCLEOTIDE SEQUENCE [LARGE SCALE GENOMIC DNA]</scope>
    <source>
        <strain evidence="2">NK-2021</strain>
    </source>
</reference>
<dbReference type="InterPro" id="IPR045789">
    <property type="entry name" value="Insc_C"/>
</dbReference>